<feature type="domain" description="Sugar-binding" evidence="5">
    <location>
        <begin position="61"/>
        <end position="311"/>
    </location>
</feature>
<dbReference type="EMBL" id="QMQB01000013">
    <property type="protein sequence ID" value="RLE15020.1"/>
    <property type="molecule type" value="Genomic_DNA"/>
</dbReference>
<dbReference type="InterPro" id="IPR007630">
    <property type="entry name" value="RNA_pol_sigma70_r4"/>
</dbReference>
<dbReference type="GO" id="GO:0003700">
    <property type="term" value="F:DNA-binding transcription factor activity"/>
    <property type="evidence" value="ECO:0007669"/>
    <property type="project" value="InterPro"/>
</dbReference>
<dbReference type="Gene3D" id="3.40.50.1360">
    <property type="match status" value="1"/>
</dbReference>
<name>A0A662DGV8_UNCAE</name>
<gene>
    <name evidence="7" type="ORF">DRI96_00590</name>
</gene>
<dbReference type="Pfam" id="PF04198">
    <property type="entry name" value="Sugar-bind"/>
    <property type="match status" value="1"/>
</dbReference>
<evidence type="ECO:0000313" key="7">
    <source>
        <dbReference type="EMBL" id="RLE15020.1"/>
    </source>
</evidence>
<evidence type="ECO:0000259" key="5">
    <source>
        <dbReference type="Pfam" id="PF04198"/>
    </source>
</evidence>
<dbReference type="GO" id="GO:0006352">
    <property type="term" value="P:DNA-templated transcription initiation"/>
    <property type="evidence" value="ECO:0007669"/>
    <property type="project" value="InterPro"/>
</dbReference>
<evidence type="ECO:0000256" key="4">
    <source>
        <dbReference type="ARBA" id="ARBA00023163"/>
    </source>
</evidence>
<organism evidence="7 8">
    <name type="scientific">Aerophobetes bacterium</name>
    <dbReference type="NCBI Taxonomy" id="2030807"/>
    <lineage>
        <taxon>Bacteria</taxon>
        <taxon>Candidatus Aerophobota</taxon>
    </lineage>
</organism>
<sequence length="315" mass="34963">MKNDYHLIAKICRMYYLDDLSQNEIADNLRISKSAVSRLLKEGRKRGIITFHIKEPGDRWSSLEEKLERAFKLKEAVVVSDEGIDSAEIIKKKVAKAAALLLQRRVREKDIVAVSWGTTLAEVAKALNPSFHLNIEVVPLVGGIDDKGRDIHSNEIARRISEAFGGRYYILNAPVIVNNPVVKKALEKEESIKTVIEKGKSADIAVVGIGIPKPNSTMVKRGYFSAKEFAELAEKGAVGDICTNFYDIQGNICEFSLDNKRIGLGLKELKLIPNVIGVASGEEKVDAILGALRGRYINMLVTNKRVAEYLVKMQV</sequence>
<dbReference type="Pfam" id="PF04545">
    <property type="entry name" value="Sigma70_r4"/>
    <property type="match status" value="1"/>
</dbReference>
<keyword evidence="3" id="KW-0238">DNA-binding</keyword>
<dbReference type="SUPFAM" id="SSF88659">
    <property type="entry name" value="Sigma3 and sigma4 domains of RNA polymerase sigma factors"/>
    <property type="match status" value="1"/>
</dbReference>
<proteinExistence type="inferred from homology"/>
<dbReference type="SUPFAM" id="SSF100950">
    <property type="entry name" value="NagB/RpiA/CoA transferase-like"/>
    <property type="match status" value="1"/>
</dbReference>
<dbReference type="PANTHER" id="PTHR34294:SF1">
    <property type="entry name" value="TRANSCRIPTIONAL REGULATOR LSRR"/>
    <property type="match status" value="1"/>
</dbReference>
<feature type="domain" description="RNA polymerase sigma-70 region 4" evidence="6">
    <location>
        <begin position="13"/>
        <end position="46"/>
    </location>
</feature>
<dbReference type="GO" id="GO:0003677">
    <property type="term" value="F:DNA binding"/>
    <property type="evidence" value="ECO:0007669"/>
    <property type="project" value="UniProtKB-KW"/>
</dbReference>
<evidence type="ECO:0000256" key="2">
    <source>
        <dbReference type="ARBA" id="ARBA00023015"/>
    </source>
</evidence>
<protein>
    <submittedName>
        <fullName evidence="7">Sugar-binding transcriptional regulator</fullName>
    </submittedName>
</protein>
<keyword evidence="2" id="KW-0805">Transcription regulation</keyword>
<dbReference type="InterPro" id="IPR037171">
    <property type="entry name" value="NagB/RpiA_transferase-like"/>
</dbReference>
<accession>A0A662DGV8</accession>
<evidence type="ECO:0000313" key="8">
    <source>
        <dbReference type="Proteomes" id="UP000267654"/>
    </source>
</evidence>
<comment type="caution">
    <text evidence="7">The sequence shown here is derived from an EMBL/GenBank/DDBJ whole genome shotgun (WGS) entry which is preliminary data.</text>
</comment>
<evidence type="ECO:0000256" key="1">
    <source>
        <dbReference type="ARBA" id="ARBA00010466"/>
    </source>
</evidence>
<dbReference type="InterPro" id="IPR007324">
    <property type="entry name" value="Sugar-bd_dom_put"/>
</dbReference>
<dbReference type="GO" id="GO:0030246">
    <property type="term" value="F:carbohydrate binding"/>
    <property type="evidence" value="ECO:0007669"/>
    <property type="project" value="InterPro"/>
</dbReference>
<dbReference type="PANTHER" id="PTHR34294">
    <property type="entry name" value="TRANSCRIPTIONAL REGULATOR-RELATED"/>
    <property type="match status" value="1"/>
</dbReference>
<comment type="similarity">
    <text evidence="1">Belongs to the SorC transcriptional regulatory family.</text>
</comment>
<dbReference type="Gene3D" id="1.10.10.60">
    <property type="entry name" value="Homeodomain-like"/>
    <property type="match status" value="1"/>
</dbReference>
<dbReference type="Proteomes" id="UP000267654">
    <property type="component" value="Unassembled WGS sequence"/>
</dbReference>
<dbReference type="InterPro" id="IPR051054">
    <property type="entry name" value="SorC_transcr_regulators"/>
</dbReference>
<dbReference type="InterPro" id="IPR013324">
    <property type="entry name" value="RNA_pol_sigma_r3/r4-like"/>
</dbReference>
<evidence type="ECO:0000256" key="3">
    <source>
        <dbReference type="ARBA" id="ARBA00023125"/>
    </source>
</evidence>
<reference evidence="7 8" key="1">
    <citation type="submission" date="2018-06" db="EMBL/GenBank/DDBJ databases">
        <title>Extensive metabolic versatility and redundancy in microbially diverse, dynamic hydrothermal sediments.</title>
        <authorList>
            <person name="Dombrowski N."/>
            <person name="Teske A."/>
            <person name="Baker B.J."/>
        </authorList>
    </citation>
    <scope>NUCLEOTIDE SEQUENCE [LARGE SCALE GENOMIC DNA]</scope>
    <source>
        <strain evidence="7">B19_G9</strain>
    </source>
</reference>
<dbReference type="AlphaFoldDB" id="A0A662DGV8"/>
<evidence type="ECO:0000259" key="6">
    <source>
        <dbReference type="Pfam" id="PF04545"/>
    </source>
</evidence>
<keyword evidence="4" id="KW-0804">Transcription</keyword>